<evidence type="ECO:0000256" key="1">
    <source>
        <dbReference type="SAM" id="MobiDB-lite"/>
    </source>
</evidence>
<feature type="compositionally biased region" description="Basic and acidic residues" evidence="1">
    <location>
        <begin position="17"/>
        <end position="28"/>
    </location>
</feature>
<reference evidence="2" key="1">
    <citation type="submission" date="2022-04" db="EMBL/GenBank/DDBJ databases">
        <title>Carnegiea gigantea Genome sequencing and assembly v2.</title>
        <authorList>
            <person name="Copetti D."/>
            <person name="Sanderson M.J."/>
            <person name="Burquez A."/>
            <person name="Wojciechowski M.F."/>
        </authorList>
    </citation>
    <scope>NUCLEOTIDE SEQUENCE</scope>
    <source>
        <strain evidence="2">SGP5-SGP5p</strain>
        <tissue evidence="2">Aerial part</tissue>
    </source>
</reference>
<dbReference type="AlphaFoldDB" id="A0A9Q1QI48"/>
<keyword evidence="3" id="KW-1185">Reference proteome</keyword>
<organism evidence="2 3">
    <name type="scientific">Carnegiea gigantea</name>
    <dbReference type="NCBI Taxonomy" id="171969"/>
    <lineage>
        <taxon>Eukaryota</taxon>
        <taxon>Viridiplantae</taxon>
        <taxon>Streptophyta</taxon>
        <taxon>Embryophyta</taxon>
        <taxon>Tracheophyta</taxon>
        <taxon>Spermatophyta</taxon>
        <taxon>Magnoliopsida</taxon>
        <taxon>eudicotyledons</taxon>
        <taxon>Gunneridae</taxon>
        <taxon>Pentapetalae</taxon>
        <taxon>Caryophyllales</taxon>
        <taxon>Cactineae</taxon>
        <taxon>Cactaceae</taxon>
        <taxon>Cactoideae</taxon>
        <taxon>Echinocereeae</taxon>
        <taxon>Carnegiea</taxon>
    </lineage>
</organism>
<comment type="caution">
    <text evidence="2">The sequence shown here is derived from an EMBL/GenBank/DDBJ whole genome shotgun (WGS) entry which is preliminary data.</text>
</comment>
<gene>
    <name evidence="2" type="ORF">Cgig2_026215</name>
</gene>
<accession>A0A9Q1QI48</accession>
<feature type="compositionally biased region" description="Basic and acidic residues" evidence="1">
    <location>
        <begin position="39"/>
        <end position="51"/>
    </location>
</feature>
<dbReference type="Proteomes" id="UP001153076">
    <property type="component" value="Unassembled WGS sequence"/>
</dbReference>
<proteinExistence type="predicted"/>
<sequence length="321" mass="35654">MEAASSARSPPPFDYPLVHDGEPSHRPEGIPSPHRTKRGRESGHTTTERQELKKALHELVDKGQICRFLKKGPRFLRREQEPAPPLPRDEERSTEVVEVNPTGMIRLPVCFGDKIMSKSLEVDFLVVDMPMDYNVIYGSRSSTRTGGGSHVELCPILMLLLRSPGLCFQEVGGLVLGNLTLGRRRDKLHLLRVAALSGRPLTLIHVVEVRLEVTIVLKLIGQAPLIPHDEPLQPLAFRNSPHPSSEDLGHGYLFLGHLGGIRSPKSFQVPGLNYVISKRELGGRVRLNESNWGGAIGSLRCNPCNFGRAKVLLPRRRMVSL</sequence>
<evidence type="ECO:0000313" key="3">
    <source>
        <dbReference type="Proteomes" id="UP001153076"/>
    </source>
</evidence>
<name>A0A9Q1QI48_9CARY</name>
<feature type="region of interest" description="Disordered" evidence="1">
    <location>
        <begin position="76"/>
        <end position="95"/>
    </location>
</feature>
<dbReference type="EMBL" id="JAKOGI010000118">
    <property type="protein sequence ID" value="KAJ8443428.1"/>
    <property type="molecule type" value="Genomic_DNA"/>
</dbReference>
<protein>
    <submittedName>
        <fullName evidence="2">Uncharacterized protein</fullName>
    </submittedName>
</protein>
<evidence type="ECO:0000313" key="2">
    <source>
        <dbReference type="EMBL" id="KAJ8443428.1"/>
    </source>
</evidence>
<feature type="region of interest" description="Disordered" evidence="1">
    <location>
        <begin position="1"/>
        <end position="51"/>
    </location>
</feature>